<dbReference type="EnsemblPlants" id="AES64886">
    <property type="protein sequence ID" value="AES64886"/>
    <property type="gene ID" value="MTR_2g032740"/>
</dbReference>
<dbReference type="AlphaFoldDB" id="G7IL01"/>
<dbReference type="EMBL" id="CM001218">
    <property type="protein sequence ID" value="AES64886.2"/>
    <property type="molecule type" value="Genomic_DNA"/>
</dbReference>
<proteinExistence type="predicted"/>
<keyword evidence="3" id="KW-1185">Reference proteome</keyword>
<sequence length="345" mass="39788">MKNKPTSETIIKHLNKTMSQFKARYPTEEEWSTSFVKIPTIKFQSVQRFYVSDVSKRGMAFYSAYDAAVESMDTVGELCTNVGSMLCDVYDGFRNFVEEALYRIGVRPVVLWLPSDDTAEVYWPFILVNFACCIIMLLKKFTDEINYHTFMIEFINELKEIIGYDADLDFPFDFKSANAIRTNLGGSSRLCQDTIRFIMKKGIHSVETDEEIGVVCQYLYNVLAWSEMRHFILINDMLVKAKSPVFFDPRVSKEVNDFTEACRAIKSHICPQFFMYLAPKEAMSKVEPSRFPTLIAVAQELQRKDNNCSTVAELELTSMVGEDLETVKDLVKIHRQFMPHNRCPV</sequence>
<protein>
    <submittedName>
        <fullName evidence="1 2">Uncharacterized protein</fullName>
    </submittedName>
</protein>
<evidence type="ECO:0000313" key="2">
    <source>
        <dbReference type="EnsemblPlants" id="AES64886"/>
    </source>
</evidence>
<dbReference type="Proteomes" id="UP000002051">
    <property type="component" value="Chromosome 2"/>
</dbReference>
<reference evidence="2" key="3">
    <citation type="submission" date="2015-04" db="UniProtKB">
        <authorList>
            <consortium name="EnsemblPlants"/>
        </authorList>
    </citation>
    <scope>IDENTIFICATION</scope>
    <source>
        <strain evidence="2">cv. Jemalong A17</strain>
    </source>
</reference>
<dbReference type="HOGENOM" id="CLU_058125_0_0_1"/>
<organism evidence="1 3">
    <name type="scientific">Medicago truncatula</name>
    <name type="common">Barrel medic</name>
    <name type="synonym">Medicago tribuloides</name>
    <dbReference type="NCBI Taxonomy" id="3880"/>
    <lineage>
        <taxon>Eukaryota</taxon>
        <taxon>Viridiplantae</taxon>
        <taxon>Streptophyta</taxon>
        <taxon>Embryophyta</taxon>
        <taxon>Tracheophyta</taxon>
        <taxon>Spermatophyta</taxon>
        <taxon>Magnoliopsida</taxon>
        <taxon>eudicotyledons</taxon>
        <taxon>Gunneridae</taxon>
        <taxon>Pentapetalae</taxon>
        <taxon>rosids</taxon>
        <taxon>fabids</taxon>
        <taxon>Fabales</taxon>
        <taxon>Fabaceae</taxon>
        <taxon>Papilionoideae</taxon>
        <taxon>50 kb inversion clade</taxon>
        <taxon>NPAAA clade</taxon>
        <taxon>Hologalegina</taxon>
        <taxon>IRL clade</taxon>
        <taxon>Trifolieae</taxon>
        <taxon>Medicago</taxon>
    </lineage>
</organism>
<name>G7IL01_MEDTR</name>
<dbReference type="eggNOG" id="ENOG502SXR8">
    <property type="taxonomic scope" value="Eukaryota"/>
</dbReference>
<accession>G7IL01</accession>
<gene>
    <name evidence="1" type="ordered locus">MTR_2g032740</name>
</gene>
<evidence type="ECO:0000313" key="3">
    <source>
        <dbReference type="Proteomes" id="UP000002051"/>
    </source>
</evidence>
<accession>A0A0C3V0J7</accession>
<dbReference type="PaxDb" id="3880-AES64886"/>
<reference evidence="1 3" key="1">
    <citation type="journal article" date="2011" name="Nature">
        <title>The Medicago genome provides insight into the evolution of rhizobial symbioses.</title>
        <authorList>
            <person name="Young N.D."/>
            <person name="Debelle F."/>
            <person name="Oldroyd G.E."/>
            <person name="Geurts R."/>
            <person name="Cannon S.B."/>
            <person name="Udvardi M.K."/>
            <person name="Benedito V.A."/>
            <person name="Mayer K.F."/>
            <person name="Gouzy J."/>
            <person name="Schoof H."/>
            <person name="Van de Peer Y."/>
            <person name="Proost S."/>
            <person name="Cook D.R."/>
            <person name="Meyers B.C."/>
            <person name="Spannagl M."/>
            <person name="Cheung F."/>
            <person name="De Mita S."/>
            <person name="Krishnakumar V."/>
            <person name="Gundlach H."/>
            <person name="Zhou S."/>
            <person name="Mudge J."/>
            <person name="Bharti A.K."/>
            <person name="Murray J.D."/>
            <person name="Naoumkina M.A."/>
            <person name="Rosen B."/>
            <person name="Silverstein K.A."/>
            <person name="Tang H."/>
            <person name="Rombauts S."/>
            <person name="Zhao P.X."/>
            <person name="Zhou P."/>
            <person name="Barbe V."/>
            <person name="Bardou P."/>
            <person name="Bechner M."/>
            <person name="Bellec A."/>
            <person name="Berger A."/>
            <person name="Berges H."/>
            <person name="Bidwell S."/>
            <person name="Bisseling T."/>
            <person name="Choisne N."/>
            <person name="Couloux A."/>
            <person name="Denny R."/>
            <person name="Deshpande S."/>
            <person name="Dai X."/>
            <person name="Doyle J.J."/>
            <person name="Dudez A.M."/>
            <person name="Farmer A.D."/>
            <person name="Fouteau S."/>
            <person name="Franken C."/>
            <person name="Gibelin C."/>
            <person name="Gish J."/>
            <person name="Goldstein S."/>
            <person name="Gonzalez A.J."/>
            <person name="Green P.J."/>
            <person name="Hallab A."/>
            <person name="Hartog M."/>
            <person name="Hua A."/>
            <person name="Humphray S.J."/>
            <person name="Jeong D.H."/>
            <person name="Jing Y."/>
            <person name="Jocker A."/>
            <person name="Kenton S.M."/>
            <person name="Kim D.J."/>
            <person name="Klee K."/>
            <person name="Lai H."/>
            <person name="Lang C."/>
            <person name="Lin S."/>
            <person name="Macmil S.L."/>
            <person name="Magdelenat G."/>
            <person name="Matthews L."/>
            <person name="McCorrison J."/>
            <person name="Monaghan E.L."/>
            <person name="Mun J.H."/>
            <person name="Najar F.Z."/>
            <person name="Nicholson C."/>
            <person name="Noirot C."/>
            <person name="O'Bleness M."/>
            <person name="Paule C.R."/>
            <person name="Poulain J."/>
            <person name="Prion F."/>
            <person name="Qin B."/>
            <person name="Qu C."/>
            <person name="Retzel E.F."/>
            <person name="Riddle C."/>
            <person name="Sallet E."/>
            <person name="Samain S."/>
            <person name="Samson N."/>
            <person name="Sanders I."/>
            <person name="Saurat O."/>
            <person name="Scarpelli C."/>
            <person name="Schiex T."/>
            <person name="Segurens B."/>
            <person name="Severin A.J."/>
            <person name="Sherrier D.J."/>
            <person name="Shi R."/>
            <person name="Sims S."/>
            <person name="Singer S.R."/>
            <person name="Sinharoy S."/>
            <person name="Sterck L."/>
            <person name="Viollet A."/>
            <person name="Wang B.B."/>
            <person name="Wang K."/>
            <person name="Wang M."/>
            <person name="Wang X."/>
            <person name="Warfsmann J."/>
            <person name="Weissenbach J."/>
            <person name="White D.D."/>
            <person name="White J.D."/>
            <person name="Wiley G.B."/>
            <person name="Wincker P."/>
            <person name="Xing Y."/>
            <person name="Yang L."/>
            <person name="Yao Z."/>
            <person name="Ying F."/>
            <person name="Zhai J."/>
            <person name="Zhou L."/>
            <person name="Zuber A."/>
            <person name="Denarie J."/>
            <person name="Dixon R.A."/>
            <person name="May G.D."/>
            <person name="Schwartz D.C."/>
            <person name="Rogers J."/>
            <person name="Quetier F."/>
            <person name="Town C.D."/>
            <person name="Roe B.A."/>
        </authorList>
    </citation>
    <scope>NUCLEOTIDE SEQUENCE [LARGE SCALE GENOMIC DNA]</scope>
    <source>
        <strain evidence="1">A17</strain>
        <strain evidence="2 3">cv. Jemalong A17</strain>
    </source>
</reference>
<reference evidence="1 3" key="2">
    <citation type="journal article" date="2014" name="BMC Genomics">
        <title>An improved genome release (version Mt4.0) for the model legume Medicago truncatula.</title>
        <authorList>
            <person name="Tang H."/>
            <person name="Krishnakumar V."/>
            <person name="Bidwell S."/>
            <person name="Rosen B."/>
            <person name="Chan A."/>
            <person name="Zhou S."/>
            <person name="Gentzbittel L."/>
            <person name="Childs K.L."/>
            <person name="Yandell M."/>
            <person name="Gundlach H."/>
            <person name="Mayer K.F."/>
            <person name="Schwartz D.C."/>
            <person name="Town C.D."/>
        </authorList>
    </citation>
    <scope>GENOME REANNOTATION</scope>
    <source>
        <strain evidence="2 3">cv. Jemalong A17</strain>
    </source>
</reference>
<evidence type="ECO:0000313" key="1">
    <source>
        <dbReference type="EMBL" id="AES64886.2"/>
    </source>
</evidence>